<dbReference type="GO" id="GO:0005737">
    <property type="term" value="C:cytoplasm"/>
    <property type="evidence" value="ECO:0007669"/>
    <property type="project" value="UniProtKB-SubCell"/>
</dbReference>
<evidence type="ECO:0000256" key="13">
    <source>
        <dbReference type="ARBA" id="ARBA00022840"/>
    </source>
</evidence>
<evidence type="ECO:0000256" key="7">
    <source>
        <dbReference type="ARBA" id="ARBA00020998"/>
    </source>
</evidence>
<name>A0A437J970_9SPHN</name>
<dbReference type="InterPro" id="IPR018198">
    <property type="entry name" value="ATP_PRibTrfase_CS"/>
</dbReference>
<dbReference type="SUPFAM" id="SSF53850">
    <property type="entry name" value="Periplasmic binding protein-like II"/>
    <property type="match status" value="1"/>
</dbReference>
<evidence type="ECO:0000256" key="4">
    <source>
        <dbReference type="ARBA" id="ARBA00009489"/>
    </source>
</evidence>
<evidence type="ECO:0000256" key="15">
    <source>
        <dbReference type="ARBA" id="ARBA00024861"/>
    </source>
</evidence>
<gene>
    <name evidence="16" type="primary">hisG</name>
    <name evidence="18" type="ORF">ENE74_07425</name>
</gene>
<evidence type="ECO:0000256" key="1">
    <source>
        <dbReference type="ARBA" id="ARBA00000915"/>
    </source>
</evidence>
<comment type="domain">
    <text evidence="16">Lacks the C-terminal regulatory region which is replaced by HisZ.</text>
</comment>
<evidence type="ECO:0000256" key="8">
    <source>
        <dbReference type="ARBA" id="ARBA00022490"/>
    </source>
</evidence>
<comment type="catalytic activity">
    <reaction evidence="1 16">
        <text>1-(5-phospho-beta-D-ribosyl)-ATP + diphosphate = 5-phospho-alpha-D-ribose 1-diphosphate + ATP</text>
        <dbReference type="Rhea" id="RHEA:18473"/>
        <dbReference type="ChEBI" id="CHEBI:30616"/>
        <dbReference type="ChEBI" id="CHEBI:33019"/>
        <dbReference type="ChEBI" id="CHEBI:58017"/>
        <dbReference type="ChEBI" id="CHEBI:73183"/>
        <dbReference type="EC" id="2.4.2.17"/>
    </reaction>
</comment>
<evidence type="ECO:0000313" key="18">
    <source>
        <dbReference type="EMBL" id="RVT42056.1"/>
    </source>
</evidence>
<dbReference type="Pfam" id="PF01634">
    <property type="entry name" value="HisG"/>
    <property type="match status" value="1"/>
</dbReference>
<dbReference type="PANTHER" id="PTHR21403:SF8">
    <property type="entry name" value="ATP PHOSPHORIBOSYLTRANSFERASE"/>
    <property type="match status" value="1"/>
</dbReference>
<comment type="pathway">
    <text evidence="3 16">Amino-acid biosynthesis; L-histidine biosynthesis; L-histidine from 5-phospho-alpha-D-ribose 1-diphosphate: step 1/9.</text>
</comment>
<dbReference type="HAMAP" id="MF_01018">
    <property type="entry name" value="HisG_Short"/>
    <property type="match status" value="1"/>
</dbReference>
<evidence type="ECO:0000256" key="6">
    <source>
        <dbReference type="ARBA" id="ARBA00011946"/>
    </source>
</evidence>
<evidence type="ECO:0000256" key="11">
    <source>
        <dbReference type="ARBA" id="ARBA00022679"/>
    </source>
</evidence>
<evidence type="ECO:0000313" key="19">
    <source>
        <dbReference type="Proteomes" id="UP000282977"/>
    </source>
</evidence>
<keyword evidence="11 16" id="KW-0808">Transferase</keyword>
<dbReference type="GO" id="GO:0000105">
    <property type="term" value="P:L-histidine biosynthetic process"/>
    <property type="evidence" value="ECO:0007669"/>
    <property type="project" value="UniProtKB-UniRule"/>
</dbReference>
<evidence type="ECO:0000256" key="16">
    <source>
        <dbReference type="HAMAP-Rule" id="MF_01018"/>
    </source>
</evidence>
<dbReference type="InterPro" id="IPR013820">
    <property type="entry name" value="ATP_PRibTrfase_cat"/>
</dbReference>
<reference evidence="18 19" key="1">
    <citation type="submission" date="2019-01" db="EMBL/GenBank/DDBJ databases">
        <authorList>
            <person name="Chen W.-M."/>
        </authorList>
    </citation>
    <scope>NUCLEOTIDE SEQUENCE [LARGE SCALE GENOMIC DNA]</scope>
    <source>
        <strain evidence="18 19">TLA-22</strain>
    </source>
</reference>
<protein>
    <recommendedName>
        <fullName evidence="7 16">ATP phosphoribosyltransferase</fullName>
        <shortName evidence="16">ATP-PRT</shortName>
        <shortName evidence="16">ATP-PRTase</shortName>
        <ecNumber evidence="6 16">2.4.2.17</ecNumber>
    </recommendedName>
</protein>
<dbReference type="UniPathway" id="UPA00031">
    <property type="reaction ID" value="UER00006"/>
</dbReference>
<keyword evidence="10 16" id="KW-0328">Glycosyltransferase</keyword>
<keyword evidence="9 16" id="KW-0028">Amino-acid biosynthesis</keyword>
<organism evidence="18 19">
    <name type="scientific">Sphingobium algorifonticola</name>
    <dbReference type="NCBI Taxonomy" id="2008318"/>
    <lineage>
        <taxon>Bacteria</taxon>
        <taxon>Pseudomonadati</taxon>
        <taxon>Pseudomonadota</taxon>
        <taxon>Alphaproteobacteria</taxon>
        <taxon>Sphingomonadales</taxon>
        <taxon>Sphingomonadaceae</taxon>
        <taxon>Sphingobium</taxon>
    </lineage>
</organism>
<dbReference type="EC" id="2.4.2.17" evidence="6 16"/>
<dbReference type="OrthoDB" id="9806435at2"/>
<comment type="function">
    <text evidence="15 16">Catalyzes the condensation of ATP and 5-phosphoribose 1-diphosphate to form N'-(5'-phosphoribosyl)-ATP (PR-ATP). Has a crucial role in the pathway because the rate of histidine biosynthesis seems to be controlled primarily by regulation of HisG enzymatic activity.</text>
</comment>
<comment type="subunit">
    <text evidence="5 16">Heteromultimer composed of HisG and HisZ subunits.</text>
</comment>
<dbReference type="NCBIfam" id="TIGR00070">
    <property type="entry name" value="hisG"/>
    <property type="match status" value="1"/>
</dbReference>
<keyword evidence="19" id="KW-1185">Reference proteome</keyword>
<proteinExistence type="inferred from homology"/>
<dbReference type="GO" id="GO:0005524">
    <property type="term" value="F:ATP binding"/>
    <property type="evidence" value="ECO:0007669"/>
    <property type="project" value="UniProtKB-KW"/>
</dbReference>
<dbReference type="PANTHER" id="PTHR21403">
    <property type="entry name" value="ATP PHOSPHORIBOSYLTRANSFERASE ATP-PRTASE"/>
    <property type="match status" value="1"/>
</dbReference>
<dbReference type="CDD" id="cd13595">
    <property type="entry name" value="PBP2_HisGs"/>
    <property type="match status" value="1"/>
</dbReference>
<evidence type="ECO:0000256" key="3">
    <source>
        <dbReference type="ARBA" id="ARBA00004667"/>
    </source>
</evidence>
<comment type="similarity">
    <text evidence="4 16">Belongs to the ATP phosphoribosyltransferase family. Short subfamily.</text>
</comment>
<keyword evidence="13 16" id="KW-0067">ATP-binding</keyword>
<evidence type="ECO:0000256" key="10">
    <source>
        <dbReference type="ARBA" id="ARBA00022676"/>
    </source>
</evidence>
<dbReference type="AlphaFoldDB" id="A0A437J970"/>
<evidence type="ECO:0000259" key="17">
    <source>
        <dbReference type="Pfam" id="PF01634"/>
    </source>
</evidence>
<dbReference type="Proteomes" id="UP000282977">
    <property type="component" value="Unassembled WGS sequence"/>
</dbReference>
<evidence type="ECO:0000256" key="2">
    <source>
        <dbReference type="ARBA" id="ARBA00004496"/>
    </source>
</evidence>
<evidence type="ECO:0000256" key="14">
    <source>
        <dbReference type="ARBA" id="ARBA00023102"/>
    </source>
</evidence>
<evidence type="ECO:0000256" key="12">
    <source>
        <dbReference type="ARBA" id="ARBA00022741"/>
    </source>
</evidence>
<dbReference type="GO" id="GO:0003879">
    <property type="term" value="F:ATP phosphoribosyltransferase activity"/>
    <property type="evidence" value="ECO:0007669"/>
    <property type="project" value="UniProtKB-UniRule"/>
</dbReference>
<dbReference type="RefSeq" id="WP_127690242.1">
    <property type="nucleotide sequence ID" value="NZ_RZUL01000002.1"/>
</dbReference>
<feature type="domain" description="ATP phosphoribosyltransferase catalytic" evidence="17">
    <location>
        <begin position="56"/>
        <end position="215"/>
    </location>
</feature>
<dbReference type="InterPro" id="IPR024893">
    <property type="entry name" value="ATP_PRibTrfase_HisG_short"/>
</dbReference>
<evidence type="ECO:0000256" key="9">
    <source>
        <dbReference type="ARBA" id="ARBA00022605"/>
    </source>
</evidence>
<accession>A0A437J970</accession>
<comment type="caution">
    <text evidence="18">The sequence shown here is derived from an EMBL/GenBank/DDBJ whole genome shotgun (WGS) entry which is preliminary data.</text>
</comment>
<evidence type="ECO:0000256" key="5">
    <source>
        <dbReference type="ARBA" id="ARBA00011496"/>
    </source>
</evidence>
<dbReference type="InterPro" id="IPR001348">
    <property type="entry name" value="ATP_PRibTrfase_HisG"/>
</dbReference>
<dbReference type="PROSITE" id="PS01316">
    <property type="entry name" value="ATP_P_PHORIBOSYLTR"/>
    <property type="match status" value="1"/>
</dbReference>
<sequence length="224" mass="24006">MSQPLILAIPKGRILDEALPLLARVGIEPEADFHDGKSRALRFATNQPDVSIIRVRAFDVATFVAHGAAQIGIVGSDVVEEFDYSELYAPVDLNIGHCRLSVAEPDGLATGNDAASNAMLSHVRVATKYPHLTRKHYEAQGIQAECVKLNGAMELAPSLGLSLRIVDLVSSGATLRANGLVETSVIMQISARLIVNRAAFKMRSAELAPLVEAFRRAVGVRDAA</sequence>
<keyword evidence="14 16" id="KW-0368">Histidine biosynthesis</keyword>
<comment type="subcellular location">
    <subcellularLocation>
        <location evidence="2 16">Cytoplasm</location>
    </subcellularLocation>
</comment>
<dbReference type="Gene3D" id="3.40.190.10">
    <property type="entry name" value="Periplasmic binding protein-like II"/>
    <property type="match status" value="2"/>
</dbReference>
<keyword evidence="8 16" id="KW-0963">Cytoplasm</keyword>
<dbReference type="EMBL" id="RZUL01000002">
    <property type="protein sequence ID" value="RVT42056.1"/>
    <property type="molecule type" value="Genomic_DNA"/>
</dbReference>
<keyword evidence="12 16" id="KW-0547">Nucleotide-binding</keyword>